<evidence type="ECO:0000313" key="2">
    <source>
        <dbReference type="EMBL" id="MQM02297.1"/>
    </source>
</evidence>
<keyword evidence="3" id="KW-1185">Reference proteome</keyword>
<dbReference type="EMBL" id="NMUH01002832">
    <property type="protein sequence ID" value="MQM02297.1"/>
    <property type="molecule type" value="Genomic_DNA"/>
</dbReference>
<evidence type="ECO:0000313" key="3">
    <source>
        <dbReference type="Proteomes" id="UP000652761"/>
    </source>
</evidence>
<feature type="region of interest" description="Disordered" evidence="1">
    <location>
        <begin position="47"/>
        <end position="92"/>
    </location>
</feature>
<reference evidence="2" key="1">
    <citation type="submission" date="2017-07" db="EMBL/GenBank/DDBJ databases">
        <title>Taro Niue Genome Assembly and Annotation.</title>
        <authorList>
            <person name="Atibalentja N."/>
            <person name="Keating K."/>
            <person name="Fields C.J."/>
        </authorList>
    </citation>
    <scope>NUCLEOTIDE SEQUENCE</scope>
    <source>
        <strain evidence="2">Niue_2</strain>
        <tissue evidence="2">Leaf</tissue>
    </source>
</reference>
<evidence type="ECO:0000256" key="1">
    <source>
        <dbReference type="SAM" id="MobiDB-lite"/>
    </source>
</evidence>
<organism evidence="2 3">
    <name type="scientific">Colocasia esculenta</name>
    <name type="common">Wild taro</name>
    <name type="synonym">Arum esculentum</name>
    <dbReference type="NCBI Taxonomy" id="4460"/>
    <lineage>
        <taxon>Eukaryota</taxon>
        <taxon>Viridiplantae</taxon>
        <taxon>Streptophyta</taxon>
        <taxon>Embryophyta</taxon>
        <taxon>Tracheophyta</taxon>
        <taxon>Spermatophyta</taxon>
        <taxon>Magnoliopsida</taxon>
        <taxon>Liliopsida</taxon>
        <taxon>Araceae</taxon>
        <taxon>Aroideae</taxon>
        <taxon>Colocasieae</taxon>
        <taxon>Colocasia</taxon>
    </lineage>
</organism>
<gene>
    <name evidence="2" type="ORF">Taro_035061</name>
</gene>
<proteinExistence type="predicted"/>
<comment type="caution">
    <text evidence="2">The sequence shown here is derived from an EMBL/GenBank/DDBJ whole genome shotgun (WGS) entry which is preliminary data.</text>
</comment>
<sequence length="110" mass="12601">MMQCVVHPKEYSRVSTCTLAKEMWDKLELIYEGTSEVEYIQVKYPKSTSKGLQKGSKTPPVDSKTTPYRQMDIPGTGKQNGTIAVDSPRLPVDRPVVQQHEDFWKTRIEQ</sequence>
<dbReference type="OrthoDB" id="785014at2759"/>
<accession>A0A843W4N5</accession>
<dbReference type="AlphaFoldDB" id="A0A843W4N5"/>
<name>A0A843W4N5_COLES</name>
<protein>
    <submittedName>
        <fullName evidence="2">Uncharacterized protein</fullName>
    </submittedName>
</protein>
<dbReference type="Proteomes" id="UP000652761">
    <property type="component" value="Unassembled WGS sequence"/>
</dbReference>